<feature type="transmembrane region" description="Helical" evidence="1">
    <location>
        <begin position="35"/>
        <end position="56"/>
    </location>
</feature>
<feature type="transmembrane region" description="Helical" evidence="1">
    <location>
        <begin position="7"/>
        <end position="29"/>
    </location>
</feature>
<proteinExistence type="predicted"/>
<gene>
    <name evidence="2" type="ORF">BHF65_00965</name>
</gene>
<keyword evidence="1" id="KW-0472">Membrane</keyword>
<reference evidence="2 3" key="1">
    <citation type="submission" date="2016-09" db="EMBL/GenBank/DDBJ databases">
        <title>Complete Genome Sequence of Lactobacillus salivarius Jin.</title>
        <authorList>
            <person name="Jin N."/>
            <person name="Li C."/>
            <person name="Wang M."/>
            <person name="Ren D."/>
            <person name="Di Y."/>
            <person name="Pan R."/>
            <person name="Du S."/>
            <person name="Lu H."/>
            <person name="Li X."/>
            <person name="Tian M."/>
        </authorList>
    </citation>
    <scope>NUCLEOTIDE SEQUENCE [LARGE SCALE GENOMIC DNA]</scope>
    <source>
        <strain evidence="2 3">CICC 23174</strain>
    </source>
</reference>
<sequence>MKKFNWSFDIIMLIFIEISMLVSLVSSFIEHKSMLYIAETIAGILLALAPVIASSLFRFNLPKFLNAFYLLFIYGSVYLGTLLHFYSVPYWDKGLHLISGALLASFGFSLYGMLVPKHLREHMPAGFLVLYALSFAIFCGVCWEFYEFTCDGLFGMNLQRYASSVGKAFVGRAALMDTMGDLIADTIGAGLLCIYAYFNIKRSSRWLQGFYFHKSFRF</sequence>
<dbReference type="InterPro" id="IPR014509">
    <property type="entry name" value="YjdF-like"/>
</dbReference>
<accession>A0A1D7TPJ6</accession>
<evidence type="ECO:0000256" key="1">
    <source>
        <dbReference type="SAM" id="Phobius"/>
    </source>
</evidence>
<dbReference type="RefSeq" id="WP_069468652.1">
    <property type="nucleotide sequence ID" value="NZ_CP017107.1"/>
</dbReference>
<feature type="transmembrane region" description="Helical" evidence="1">
    <location>
        <begin position="127"/>
        <end position="146"/>
    </location>
</feature>
<protein>
    <submittedName>
        <fullName evidence="2">Uncharacterized protein</fullName>
    </submittedName>
</protein>
<feature type="transmembrane region" description="Helical" evidence="1">
    <location>
        <begin position="68"/>
        <end position="88"/>
    </location>
</feature>
<dbReference type="AlphaFoldDB" id="A0A1D7TPJ6"/>
<name>A0A1D7TPJ6_9LACO</name>
<feature type="transmembrane region" description="Helical" evidence="1">
    <location>
        <begin position="94"/>
        <end position="115"/>
    </location>
</feature>
<feature type="transmembrane region" description="Helical" evidence="1">
    <location>
        <begin position="182"/>
        <end position="200"/>
    </location>
</feature>
<keyword evidence="1" id="KW-1133">Transmembrane helix</keyword>
<dbReference type="EMBL" id="CP017107">
    <property type="protein sequence ID" value="AOO72893.1"/>
    <property type="molecule type" value="Genomic_DNA"/>
</dbReference>
<organism evidence="2 3">
    <name type="scientific">Ligilactobacillus salivarius</name>
    <dbReference type="NCBI Taxonomy" id="1624"/>
    <lineage>
        <taxon>Bacteria</taxon>
        <taxon>Bacillati</taxon>
        <taxon>Bacillota</taxon>
        <taxon>Bacilli</taxon>
        <taxon>Lactobacillales</taxon>
        <taxon>Lactobacillaceae</taxon>
        <taxon>Ligilactobacillus</taxon>
    </lineage>
</organism>
<evidence type="ECO:0000313" key="3">
    <source>
        <dbReference type="Proteomes" id="UP000094723"/>
    </source>
</evidence>
<dbReference type="Pfam" id="PF09997">
    <property type="entry name" value="DUF2238"/>
    <property type="match status" value="1"/>
</dbReference>
<keyword evidence="1" id="KW-0812">Transmembrane</keyword>
<evidence type="ECO:0000313" key="2">
    <source>
        <dbReference type="EMBL" id="AOO72893.1"/>
    </source>
</evidence>
<dbReference type="Proteomes" id="UP000094723">
    <property type="component" value="Chromosome"/>
</dbReference>